<dbReference type="SUPFAM" id="SSF53790">
    <property type="entry name" value="Tetrapyrrole methylase"/>
    <property type="match status" value="1"/>
</dbReference>
<dbReference type="SUPFAM" id="SSF54160">
    <property type="entry name" value="Chromo domain-like"/>
    <property type="match status" value="1"/>
</dbReference>
<evidence type="ECO:0000256" key="5">
    <source>
        <dbReference type="ARBA" id="ARBA00022603"/>
    </source>
</evidence>
<dbReference type="InterPro" id="IPR026541">
    <property type="entry name" value="MRG_dom"/>
</dbReference>
<keyword evidence="5" id="KW-0489">Methyltransferase</keyword>
<dbReference type="STRING" id="74557.A0A1V9YHH3"/>
<dbReference type="FunFam" id="3.30.950.10:FF:000004">
    <property type="entry name" value="Diphthine synthase putative"/>
    <property type="match status" value="1"/>
</dbReference>
<dbReference type="InterPro" id="IPR038217">
    <property type="entry name" value="MRG_C_sf"/>
</dbReference>
<feature type="compositionally biased region" description="Basic and acidic residues" evidence="9">
    <location>
        <begin position="531"/>
        <end position="591"/>
    </location>
</feature>
<evidence type="ECO:0000256" key="2">
    <source>
        <dbReference type="ARBA" id="ARBA00005156"/>
    </source>
</evidence>
<dbReference type="InterPro" id="IPR035996">
    <property type="entry name" value="4pyrrol_Methylase_sf"/>
</dbReference>
<reference evidence="13 14" key="1">
    <citation type="journal article" date="2014" name="Genome Biol. Evol.">
        <title>The secreted proteins of Achlya hypogyna and Thraustotheca clavata identify the ancestral oomycete secretome and reveal gene acquisitions by horizontal gene transfer.</title>
        <authorList>
            <person name="Misner I."/>
            <person name="Blouin N."/>
            <person name="Leonard G."/>
            <person name="Richards T.A."/>
            <person name="Lane C.E."/>
        </authorList>
    </citation>
    <scope>NUCLEOTIDE SEQUENCE [LARGE SCALE GENOMIC DNA]</scope>
    <source>
        <strain evidence="13 14">ATCC 34112</strain>
    </source>
</reference>
<comment type="catalytic activity">
    <reaction evidence="8">
        <text>2-[(3S)-amino-3-carboxypropyl]-L-histidyl-[translation elongation factor 2] + 4 S-adenosyl-L-methionine = diphthine methyl ester-[translation elongation factor 2] + 4 S-adenosyl-L-homocysteine + 3 H(+)</text>
        <dbReference type="Rhea" id="RHEA:42652"/>
        <dbReference type="Rhea" id="RHEA-COMP:9749"/>
        <dbReference type="Rhea" id="RHEA-COMP:10173"/>
        <dbReference type="ChEBI" id="CHEBI:15378"/>
        <dbReference type="ChEBI" id="CHEBI:57856"/>
        <dbReference type="ChEBI" id="CHEBI:59789"/>
        <dbReference type="ChEBI" id="CHEBI:73995"/>
        <dbReference type="ChEBI" id="CHEBI:79005"/>
        <dbReference type="EC" id="2.1.1.314"/>
    </reaction>
</comment>
<dbReference type="EMBL" id="JNBS01003872">
    <property type="protein sequence ID" value="OQR85158.1"/>
    <property type="molecule type" value="Genomic_DNA"/>
</dbReference>
<dbReference type="GO" id="GO:0032259">
    <property type="term" value="P:methylation"/>
    <property type="evidence" value="ECO:0007669"/>
    <property type="project" value="UniProtKB-KW"/>
</dbReference>
<name>A0A1V9YHH3_9STRA</name>
<dbReference type="InterPro" id="IPR000878">
    <property type="entry name" value="4pyrrol_Mease"/>
</dbReference>
<dbReference type="Gene3D" id="3.40.1010.10">
    <property type="entry name" value="Cobalt-precorrin-4 Transmethylase, Domain 1"/>
    <property type="match status" value="1"/>
</dbReference>
<dbReference type="InterPro" id="IPR014776">
    <property type="entry name" value="4pyrrole_Mease_sub2"/>
</dbReference>
<evidence type="ECO:0000313" key="14">
    <source>
        <dbReference type="Proteomes" id="UP000243217"/>
    </source>
</evidence>
<dbReference type="Pfam" id="PF05712">
    <property type="entry name" value="MRG"/>
    <property type="match status" value="1"/>
</dbReference>
<comment type="function">
    <text evidence="1">S-adenosyl-L-methionine-dependent methyltransferase that catalyzes four methylations of the modified target histidine residue in translation elongation factor 2 (EF-2), to form an intermediate called diphthine methyl ester. The four successive methylation reactions represent the second step of diphthamide biosynthesis.</text>
</comment>
<evidence type="ECO:0000313" key="13">
    <source>
        <dbReference type="EMBL" id="OQR85158.1"/>
    </source>
</evidence>
<evidence type="ECO:0000256" key="8">
    <source>
        <dbReference type="ARBA" id="ARBA00048752"/>
    </source>
</evidence>
<organism evidence="13 14">
    <name type="scientific">Thraustotheca clavata</name>
    <dbReference type="NCBI Taxonomy" id="74557"/>
    <lineage>
        <taxon>Eukaryota</taxon>
        <taxon>Sar</taxon>
        <taxon>Stramenopiles</taxon>
        <taxon>Oomycota</taxon>
        <taxon>Saprolegniomycetes</taxon>
        <taxon>Saprolegniales</taxon>
        <taxon>Achlyaceae</taxon>
        <taxon>Thraustotheca</taxon>
    </lineage>
</organism>
<dbReference type="PROSITE" id="PS51640">
    <property type="entry name" value="MRG"/>
    <property type="match status" value="1"/>
</dbReference>
<comment type="caution">
    <text evidence="13">The sequence shown here is derived from an EMBL/GenBank/DDBJ whole genome shotgun (WGS) entry which is preliminary data.</text>
</comment>
<evidence type="ECO:0000256" key="3">
    <source>
        <dbReference type="ARBA" id="ARBA00006729"/>
    </source>
</evidence>
<protein>
    <recommendedName>
        <fullName evidence="4">diphthine methyl ester synthase</fullName>
        <ecNumber evidence="4">2.1.1.314</ecNumber>
    </recommendedName>
</protein>
<dbReference type="FunFam" id="3.40.1010.10:FF:000004">
    <property type="entry name" value="Putative diphthine synthase"/>
    <property type="match status" value="1"/>
</dbReference>
<sequence>MVLYIIGLGLGDETDITVRGLNAIKSCDKVFLENYTSILGIDHKKLSEYYGREVILADRECVESGAEVIYSQAKEKNIAFLVVGDPFCATTHSDLILRAQEIGARVEVIHNASVMGAAGACGLQLYHYGQTVSIPFFTEEWRPDSFYDKIAFNRKGGLHTLCLLDIKVKEPDFEAMARGRTVYLPPRFMTVNESIEQLLEIEDRRQEKIYSRQTMCVGMARLGQSTQCIVAGTMEELLTVDFGPPLHCLAIAGEIPHYFVHYMKWNKKWDEWVSPDRILDTSEASRELQRQSFLDAAAVKKTGAKKRLAVTGVVQSTGNGKKRKTANPFDNVKPEATSELENFVGSIDMQIPIPVALKKILVDDWKYITQKDCWIDLPKKVTVASIVKDFLSQEDLSEKQAAERESTQEVIKGLHSYFDKAAGLLLIYRFERQQHDALVAAHPNMPLSEIYGGEHLLRLFVRLPVLLSDVSGSLSQQESQAILNTMVSFLKFIQKRKQHYLQPAYVAAADYPLPTPEVEEKTSATEEDEVDIKQDSESAKKDDENVAKETEEKDETKGDATNESSEKVEEQPEEPKDEKINAKKAKEKEATTDENAAINKE</sequence>
<dbReference type="Proteomes" id="UP000243217">
    <property type="component" value="Unassembled WGS sequence"/>
</dbReference>
<evidence type="ECO:0000259" key="11">
    <source>
        <dbReference type="Pfam" id="PF05712"/>
    </source>
</evidence>
<gene>
    <name evidence="13" type="ORF">THRCLA_10764</name>
</gene>
<dbReference type="Pfam" id="PF00590">
    <property type="entry name" value="TP_methylase"/>
    <property type="match status" value="1"/>
</dbReference>
<evidence type="ECO:0000256" key="1">
    <source>
        <dbReference type="ARBA" id="ARBA00004006"/>
    </source>
</evidence>
<dbReference type="Gene3D" id="3.30.950.10">
    <property type="entry name" value="Methyltransferase, Cobalt-precorrin-4 Transmethylase, Domain 2"/>
    <property type="match status" value="1"/>
</dbReference>
<dbReference type="NCBIfam" id="TIGR00522">
    <property type="entry name" value="dph5"/>
    <property type="match status" value="1"/>
</dbReference>
<dbReference type="OrthoDB" id="2516at2759"/>
<dbReference type="GO" id="GO:0141133">
    <property type="term" value="F:diphthine methyl ester synthase activity"/>
    <property type="evidence" value="ECO:0007669"/>
    <property type="project" value="UniProtKB-EC"/>
</dbReference>
<dbReference type="EC" id="2.1.1.314" evidence="4"/>
<feature type="region of interest" description="Disordered" evidence="9">
    <location>
        <begin position="517"/>
        <end position="601"/>
    </location>
</feature>
<evidence type="ECO:0000256" key="7">
    <source>
        <dbReference type="ARBA" id="ARBA00022691"/>
    </source>
</evidence>
<accession>A0A1V9YHH3</accession>
<dbReference type="InterPro" id="IPR014777">
    <property type="entry name" value="4pyrrole_Mease_sub1"/>
</dbReference>
<dbReference type="AlphaFoldDB" id="A0A1V9YHH3"/>
<comment type="similarity">
    <text evidence="3">Belongs to the diphthine synthase family.</text>
</comment>
<dbReference type="PANTHER" id="PTHR10882">
    <property type="entry name" value="DIPHTHINE SYNTHASE"/>
    <property type="match status" value="1"/>
</dbReference>
<feature type="domain" description="MSL3 chromodomain-like" evidence="12">
    <location>
        <begin position="254"/>
        <end position="291"/>
    </location>
</feature>
<keyword evidence="6" id="KW-0808">Transferase</keyword>
<comment type="pathway">
    <text evidence="2">Protein modification; peptidyl-diphthamide biosynthesis.</text>
</comment>
<dbReference type="PANTHER" id="PTHR10882:SF0">
    <property type="entry name" value="DIPHTHINE METHYL ESTER SYNTHASE"/>
    <property type="match status" value="1"/>
</dbReference>
<evidence type="ECO:0000256" key="4">
    <source>
        <dbReference type="ARBA" id="ARBA00011927"/>
    </source>
</evidence>
<dbReference type="InterPro" id="IPR004551">
    <property type="entry name" value="Dphthn_synthase"/>
</dbReference>
<evidence type="ECO:0000256" key="6">
    <source>
        <dbReference type="ARBA" id="ARBA00022679"/>
    </source>
</evidence>
<dbReference type="HAMAP" id="MF_01084">
    <property type="entry name" value="Diphthine_synth"/>
    <property type="match status" value="1"/>
</dbReference>
<evidence type="ECO:0000259" key="12">
    <source>
        <dbReference type="Pfam" id="PF22732"/>
    </source>
</evidence>
<dbReference type="UniPathway" id="UPA00559"/>
<dbReference type="GO" id="GO:0017183">
    <property type="term" value="P:protein histidyl modification to diphthamide"/>
    <property type="evidence" value="ECO:0007669"/>
    <property type="project" value="UniProtKB-UniPathway"/>
</dbReference>
<feature type="domain" description="MRG" evidence="11">
    <location>
        <begin position="340"/>
        <end position="506"/>
    </location>
</feature>
<keyword evidence="7" id="KW-0949">S-adenosyl-L-methionine</keyword>
<dbReference type="Gene3D" id="1.10.274.30">
    <property type="entry name" value="MRG domain"/>
    <property type="match status" value="1"/>
</dbReference>
<dbReference type="Pfam" id="PF22732">
    <property type="entry name" value="MSL3_chromo-like"/>
    <property type="match status" value="1"/>
</dbReference>
<feature type="domain" description="Tetrapyrrole methylase" evidence="10">
    <location>
        <begin position="3"/>
        <end position="237"/>
    </location>
</feature>
<keyword evidence="14" id="KW-1185">Reference proteome</keyword>
<dbReference type="InterPro" id="IPR016197">
    <property type="entry name" value="Chromo-like_dom_sf"/>
</dbReference>
<dbReference type="InterPro" id="IPR053820">
    <property type="entry name" value="MSL3_chromo-like"/>
</dbReference>
<proteinExistence type="inferred from homology"/>
<evidence type="ECO:0000256" key="9">
    <source>
        <dbReference type="SAM" id="MobiDB-lite"/>
    </source>
</evidence>
<dbReference type="CDD" id="cd11647">
    <property type="entry name" value="DHP5_DphB"/>
    <property type="match status" value="1"/>
</dbReference>
<evidence type="ECO:0000259" key="10">
    <source>
        <dbReference type="Pfam" id="PF00590"/>
    </source>
</evidence>